<dbReference type="EMBL" id="CDMZ01002006">
    <property type="protein sequence ID" value="CEM40276.1"/>
    <property type="molecule type" value="Genomic_DNA"/>
</dbReference>
<dbReference type="AlphaFoldDB" id="A0A0G4H983"/>
<evidence type="ECO:0000256" key="1">
    <source>
        <dbReference type="SAM" id="MobiDB-lite"/>
    </source>
</evidence>
<gene>
    <name evidence="2" type="ORF">Cvel_5895</name>
</gene>
<sequence>MQTHQGLSPEEIQQKIFNAADERGGELTSCFSSPPPKKTIEAARIEDCHPGLLSHKSLGEGAFGQVESVTVDPSDSSSHGNLYSGLETGKTYALKHFMNCGWASPLSADFTVSAESAHEDALREMCIGREAGEMGVGPKVYGAWFCDVNGLDYGFVLMKQLQMSVSAAIDEAGDKNLIFTPDAQKSLLGLTEKFFMGGYNQVDSHFENAGVDTGGRFKLLDFGIVQATKWEEGKKTTEQQPKILETLSNKLKFLAFDLSDDLRNIPYFKNGKHKDELVGNQIMGELKEGTYVWGSLAASTEKVVYPFPKNKEEENLSGVSGGIRAEAEEVPETVAKAERHSSHVDTDGGSVGPRRRGGKLLRGAAITAKLERENGAAREEDRLQPSEVLA</sequence>
<reference evidence="2" key="1">
    <citation type="submission" date="2014-11" db="EMBL/GenBank/DDBJ databases">
        <authorList>
            <person name="Otto D Thomas"/>
            <person name="Naeem Raeece"/>
        </authorList>
    </citation>
    <scope>NUCLEOTIDE SEQUENCE</scope>
</reference>
<name>A0A0G4H983_9ALVE</name>
<evidence type="ECO:0008006" key="3">
    <source>
        <dbReference type="Google" id="ProtNLM"/>
    </source>
</evidence>
<accession>A0A0G4H983</accession>
<feature type="compositionally biased region" description="Basic and acidic residues" evidence="1">
    <location>
        <begin position="335"/>
        <end position="346"/>
    </location>
</feature>
<dbReference type="PhylomeDB" id="A0A0G4H983"/>
<protein>
    <recommendedName>
        <fullName evidence="3">Protein kinase domain-containing protein</fullName>
    </recommendedName>
</protein>
<dbReference type="VEuPathDB" id="CryptoDB:Cvel_5895"/>
<proteinExistence type="predicted"/>
<feature type="region of interest" description="Disordered" evidence="1">
    <location>
        <begin position="334"/>
        <end position="390"/>
    </location>
</feature>
<feature type="compositionally biased region" description="Basic and acidic residues" evidence="1">
    <location>
        <begin position="369"/>
        <end position="384"/>
    </location>
</feature>
<organism evidence="2">
    <name type="scientific">Chromera velia CCMP2878</name>
    <dbReference type="NCBI Taxonomy" id="1169474"/>
    <lineage>
        <taxon>Eukaryota</taxon>
        <taxon>Sar</taxon>
        <taxon>Alveolata</taxon>
        <taxon>Colpodellida</taxon>
        <taxon>Chromeraceae</taxon>
        <taxon>Chromera</taxon>
    </lineage>
</organism>
<evidence type="ECO:0000313" key="2">
    <source>
        <dbReference type="EMBL" id="CEM40276.1"/>
    </source>
</evidence>